<evidence type="ECO:0000256" key="2">
    <source>
        <dbReference type="ARBA" id="ARBA00022617"/>
    </source>
</evidence>
<dbReference type="PRINTS" id="PR00359">
    <property type="entry name" value="BP450"/>
</dbReference>
<dbReference type="PRINTS" id="PR00385">
    <property type="entry name" value="P450"/>
</dbReference>
<dbReference type="SUPFAM" id="SSF48264">
    <property type="entry name" value="Cytochrome P450"/>
    <property type="match status" value="1"/>
</dbReference>
<dbReference type="Pfam" id="PF00067">
    <property type="entry name" value="p450"/>
    <property type="match status" value="1"/>
</dbReference>
<comment type="similarity">
    <text evidence="1 7">Belongs to the cytochrome P450 family.</text>
</comment>
<dbReference type="PANTHER" id="PTHR46696:SF1">
    <property type="entry name" value="CYTOCHROME P450 YJIB-RELATED"/>
    <property type="match status" value="1"/>
</dbReference>
<name>A0A7W9NL48_9PSEU</name>
<organism evidence="8 9">
    <name type="scientific">Kutzneria kofuensis</name>
    <dbReference type="NCBI Taxonomy" id="103725"/>
    <lineage>
        <taxon>Bacteria</taxon>
        <taxon>Bacillati</taxon>
        <taxon>Actinomycetota</taxon>
        <taxon>Actinomycetes</taxon>
        <taxon>Pseudonocardiales</taxon>
        <taxon>Pseudonocardiaceae</taxon>
        <taxon>Kutzneria</taxon>
    </lineage>
</organism>
<evidence type="ECO:0000256" key="5">
    <source>
        <dbReference type="ARBA" id="ARBA00023004"/>
    </source>
</evidence>
<protein>
    <submittedName>
        <fullName evidence="8">Cytochrome P450</fullName>
    </submittedName>
</protein>
<keyword evidence="6 7" id="KW-0503">Monooxygenase</keyword>
<evidence type="ECO:0000256" key="3">
    <source>
        <dbReference type="ARBA" id="ARBA00022723"/>
    </source>
</evidence>
<keyword evidence="4 7" id="KW-0560">Oxidoreductase</keyword>
<keyword evidence="2 7" id="KW-0349">Heme</keyword>
<dbReference type="GO" id="GO:0020037">
    <property type="term" value="F:heme binding"/>
    <property type="evidence" value="ECO:0007669"/>
    <property type="project" value="InterPro"/>
</dbReference>
<dbReference type="InterPro" id="IPR017972">
    <property type="entry name" value="Cyt_P450_CS"/>
</dbReference>
<keyword evidence="9" id="KW-1185">Reference proteome</keyword>
<dbReference type="InterPro" id="IPR001128">
    <property type="entry name" value="Cyt_P450"/>
</dbReference>
<evidence type="ECO:0000256" key="7">
    <source>
        <dbReference type="RuleBase" id="RU000461"/>
    </source>
</evidence>
<dbReference type="Proteomes" id="UP000585638">
    <property type="component" value="Unassembled WGS sequence"/>
</dbReference>
<evidence type="ECO:0000313" key="9">
    <source>
        <dbReference type="Proteomes" id="UP000585638"/>
    </source>
</evidence>
<dbReference type="GO" id="GO:0005506">
    <property type="term" value="F:iron ion binding"/>
    <property type="evidence" value="ECO:0007669"/>
    <property type="project" value="InterPro"/>
</dbReference>
<dbReference type="Gene3D" id="1.10.630.10">
    <property type="entry name" value="Cytochrome P450"/>
    <property type="match status" value="1"/>
</dbReference>
<dbReference type="PANTHER" id="PTHR46696">
    <property type="entry name" value="P450, PUTATIVE (EUROFUNG)-RELATED"/>
    <property type="match status" value="1"/>
</dbReference>
<dbReference type="InterPro" id="IPR036396">
    <property type="entry name" value="Cyt_P450_sf"/>
</dbReference>
<proteinExistence type="inferred from homology"/>
<evidence type="ECO:0000256" key="6">
    <source>
        <dbReference type="ARBA" id="ARBA00023033"/>
    </source>
</evidence>
<comment type="caution">
    <text evidence="8">The sequence shown here is derived from an EMBL/GenBank/DDBJ whole genome shotgun (WGS) entry which is preliminary data.</text>
</comment>
<dbReference type="CDD" id="cd11030">
    <property type="entry name" value="CYP105-like"/>
    <property type="match status" value="1"/>
</dbReference>
<evidence type="ECO:0000313" key="8">
    <source>
        <dbReference type="EMBL" id="MBB5895943.1"/>
    </source>
</evidence>
<keyword evidence="5 7" id="KW-0408">Iron</keyword>
<evidence type="ECO:0000256" key="1">
    <source>
        <dbReference type="ARBA" id="ARBA00010617"/>
    </source>
</evidence>
<sequence>MTSTRPAEVPAFPTDRPDSCPFDPDEVYTRLRADEPVTAVRCPAGVDAWLVSRYADIRAVLTDPRLSSRAASSMHMLPIADLSRDPSPGAIIQADGEEHARLRRLLIGEFTVRRMEALRPYIQKITDEHIDAMLQGPGADLVQDFALPIPSLVICEMLGVPYDDRVQFQHDSEVLIGFEADEAARRAAGDRLWGYLGELIGQRLAEPRDDLLSRLIARANETDRPLTPQELATLGVTLLVAGHETTANMIALSTLVLLENSEQLAVLQAAPENAGPAVEELLRYLSVIQFGLFRYATQDVEVGGTQVRAGEWLVAAISSGNRDENVYPDPDTVDLGRQARTHLAFGFGAHQCIGQQLARIEMQVALTTLLRRIPGLRLAMPLPQSEFKRNDLVYGVRSLPVTW</sequence>
<dbReference type="GO" id="GO:0004497">
    <property type="term" value="F:monooxygenase activity"/>
    <property type="evidence" value="ECO:0007669"/>
    <property type="project" value="UniProtKB-KW"/>
</dbReference>
<dbReference type="PROSITE" id="PS00086">
    <property type="entry name" value="CYTOCHROME_P450"/>
    <property type="match status" value="1"/>
</dbReference>
<dbReference type="FunFam" id="1.10.630.10:FF:000018">
    <property type="entry name" value="Cytochrome P450 monooxygenase"/>
    <property type="match status" value="1"/>
</dbReference>
<gene>
    <name evidence="8" type="ORF">BJ998_007139</name>
</gene>
<dbReference type="GO" id="GO:0016705">
    <property type="term" value="F:oxidoreductase activity, acting on paired donors, with incorporation or reduction of molecular oxygen"/>
    <property type="evidence" value="ECO:0007669"/>
    <property type="project" value="InterPro"/>
</dbReference>
<dbReference type="EMBL" id="JACHIR010000001">
    <property type="protein sequence ID" value="MBB5895943.1"/>
    <property type="molecule type" value="Genomic_DNA"/>
</dbReference>
<evidence type="ECO:0000256" key="4">
    <source>
        <dbReference type="ARBA" id="ARBA00023002"/>
    </source>
</evidence>
<keyword evidence="3 7" id="KW-0479">Metal-binding</keyword>
<accession>A0A7W9NL48</accession>
<dbReference type="InterPro" id="IPR002397">
    <property type="entry name" value="Cyt_P450_B"/>
</dbReference>
<reference evidence="8 9" key="1">
    <citation type="submission" date="2020-08" db="EMBL/GenBank/DDBJ databases">
        <title>Sequencing the genomes of 1000 actinobacteria strains.</title>
        <authorList>
            <person name="Klenk H.-P."/>
        </authorList>
    </citation>
    <scope>NUCLEOTIDE SEQUENCE [LARGE SCALE GENOMIC DNA]</scope>
    <source>
        <strain evidence="8 9">DSM 43851</strain>
    </source>
</reference>
<dbReference type="RefSeq" id="WP_312890481.1">
    <property type="nucleotide sequence ID" value="NZ_BAAAWY010000041.1"/>
</dbReference>
<dbReference type="AlphaFoldDB" id="A0A7W9NL48"/>